<protein>
    <submittedName>
        <fullName evidence="1">Unplaced genomic scaffold scaffold_2580, whole genome shotgun sequence</fullName>
    </submittedName>
</protein>
<reference evidence="2" key="2">
    <citation type="submission" date="2015-01" db="EMBL/GenBank/DDBJ databases">
        <title>Evolutionary Origins and Diversification of the Mycorrhizal Mutualists.</title>
        <authorList>
            <consortium name="DOE Joint Genome Institute"/>
            <consortium name="Mycorrhizal Genomics Consortium"/>
            <person name="Kohler A."/>
            <person name="Kuo A."/>
            <person name="Nagy L.G."/>
            <person name="Floudas D."/>
            <person name="Copeland A."/>
            <person name="Barry K.W."/>
            <person name="Cichocki N."/>
            <person name="Veneault-Fourrey C."/>
            <person name="LaButti K."/>
            <person name="Lindquist E.A."/>
            <person name="Lipzen A."/>
            <person name="Lundell T."/>
            <person name="Morin E."/>
            <person name="Murat C."/>
            <person name="Riley R."/>
            <person name="Ohm R."/>
            <person name="Sun H."/>
            <person name="Tunlid A."/>
            <person name="Henrissat B."/>
            <person name="Grigoriev I.V."/>
            <person name="Hibbett D.S."/>
            <person name="Martin F."/>
        </authorList>
    </citation>
    <scope>NUCLEOTIDE SEQUENCE [LARGE SCALE GENOMIC DNA]</scope>
    <source>
        <strain evidence="2">Ve08.2h10</strain>
    </source>
</reference>
<name>A0A0D0D8A3_9AGAM</name>
<dbReference type="Proteomes" id="UP000054538">
    <property type="component" value="Unassembled WGS sequence"/>
</dbReference>
<accession>A0A0D0D8A3</accession>
<feature type="non-terminal residue" evidence="1">
    <location>
        <position position="79"/>
    </location>
</feature>
<sequence>FQHSPETITRYFKHMLVFFANTPFYSTQVHFPMANTPIATQIMGDPCFQFFHDCIRAVDGTHIHASALLEDQQYMCNRK</sequence>
<dbReference type="InParanoid" id="A0A0D0D8A3"/>
<keyword evidence="2" id="KW-1185">Reference proteome</keyword>
<proteinExistence type="predicted"/>
<evidence type="ECO:0000313" key="2">
    <source>
        <dbReference type="Proteomes" id="UP000054538"/>
    </source>
</evidence>
<feature type="non-terminal residue" evidence="1">
    <location>
        <position position="1"/>
    </location>
</feature>
<reference evidence="1 2" key="1">
    <citation type="submission" date="2014-04" db="EMBL/GenBank/DDBJ databases">
        <authorList>
            <consortium name="DOE Joint Genome Institute"/>
            <person name="Kuo A."/>
            <person name="Kohler A."/>
            <person name="Jargeat P."/>
            <person name="Nagy L.G."/>
            <person name="Floudas D."/>
            <person name="Copeland A."/>
            <person name="Barry K.W."/>
            <person name="Cichocki N."/>
            <person name="Veneault-Fourrey C."/>
            <person name="LaButti K."/>
            <person name="Lindquist E.A."/>
            <person name="Lipzen A."/>
            <person name="Lundell T."/>
            <person name="Morin E."/>
            <person name="Murat C."/>
            <person name="Sun H."/>
            <person name="Tunlid A."/>
            <person name="Henrissat B."/>
            <person name="Grigoriev I.V."/>
            <person name="Hibbett D.S."/>
            <person name="Martin F."/>
            <person name="Nordberg H.P."/>
            <person name="Cantor M.N."/>
            <person name="Hua S.X."/>
        </authorList>
    </citation>
    <scope>NUCLEOTIDE SEQUENCE [LARGE SCALE GENOMIC DNA]</scope>
    <source>
        <strain evidence="1 2">Ve08.2h10</strain>
    </source>
</reference>
<evidence type="ECO:0000313" key="1">
    <source>
        <dbReference type="EMBL" id="KIK76584.1"/>
    </source>
</evidence>
<dbReference type="EMBL" id="KN827402">
    <property type="protein sequence ID" value="KIK76584.1"/>
    <property type="molecule type" value="Genomic_DNA"/>
</dbReference>
<dbReference type="AlphaFoldDB" id="A0A0D0D8A3"/>
<dbReference type="OrthoDB" id="2655351at2759"/>
<dbReference type="HOGENOM" id="CLU_040082_6_1_1"/>
<gene>
    <name evidence="1" type="ORF">PAXRUDRAFT_101837</name>
</gene>
<organism evidence="1 2">
    <name type="scientific">Paxillus rubicundulus Ve08.2h10</name>
    <dbReference type="NCBI Taxonomy" id="930991"/>
    <lineage>
        <taxon>Eukaryota</taxon>
        <taxon>Fungi</taxon>
        <taxon>Dikarya</taxon>
        <taxon>Basidiomycota</taxon>
        <taxon>Agaricomycotina</taxon>
        <taxon>Agaricomycetes</taxon>
        <taxon>Agaricomycetidae</taxon>
        <taxon>Boletales</taxon>
        <taxon>Paxilineae</taxon>
        <taxon>Paxillaceae</taxon>
        <taxon>Paxillus</taxon>
    </lineage>
</organism>